<dbReference type="GO" id="GO:0008270">
    <property type="term" value="F:zinc ion binding"/>
    <property type="evidence" value="ECO:0007669"/>
    <property type="project" value="InterPro"/>
</dbReference>
<dbReference type="PROSITE" id="PS00059">
    <property type="entry name" value="ADH_ZINC"/>
    <property type="match status" value="1"/>
</dbReference>
<dbReference type="GO" id="GO:0016491">
    <property type="term" value="F:oxidoreductase activity"/>
    <property type="evidence" value="ECO:0007669"/>
    <property type="project" value="UniProtKB-KW"/>
</dbReference>
<dbReference type="PANTHER" id="PTHR43350:SF21">
    <property type="entry name" value="S-NITROSOMYCOTHIOL REDUCTASE MSCR"/>
    <property type="match status" value="1"/>
</dbReference>
<keyword evidence="3 6" id="KW-0479">Metal-binding</keyword>
<dbReference type="SUPFAM" id="SSF51735">
    <property type="entry name" value="NAD(P)-binding Rossmann-fold domains"/>
    <property type="match status" value="1"/>
</dbReference>
<dbReference type="InterPro" id="IPR011032">
    <property type="entry name" value="GroES-like_sf"/>
</dbReference>
<dbReference type="PANTHER" id="PTHR43350">
    <property type="entry name" value="NAD-DEPENDENT ALCOHOL DEHYDROGENASE"/>
    <property type="match status" value="1"/>
</dbReference>
<organism evidence="8">
    <name type="scientific">uncultured Chloroflexi bacterium HF0200_09I09</name>
    <dbReference type="NCBI Taxonomy" id="710736"/>
    <lineage>
        <taxon>Bacteria</taxon>
        <taxon>Bacillati</taxon>
        <taxon>Chloroflexota</taxon>
        <taxon>environmental samples</taxon>
    </lineage>
</organism>
<dbReference type="Pfam" id="PF00107">
    <property type="entry name" value="ADH_zinc_N"/>
    <property type="match status" value="1"/>
</dbReference>
<comment type="similarity">
    <text evidence="2 6">Belongs to the zinc-containing alcohol dehydrogenase family.</text>
</comment>
<dbReference type="SUPFAM" id="SSF50129">
    <property type="entry name" value="GroES-like"/>
    <property type="match status" value="1"/>
</dbReference>
<dbReference type="EMBL" id="GU474878">
    <property type="protein sequence ID" value="ADI17985.1"/>
    <property type="molecule type" value="Genomic_DNA"/>
</dbReference>
<evidence type="ECO:0000256" key="5">
    <source>
        <dbReference type="ARBA" id="ARBA00023002"/>
    </source>
</evidence>
<protein>
    <submittedName>
        <fullName evidence="8">Zn-dependent alcohol dehydrogenases, class IIi</fullName>
    </submittedName>
</protein>
<evidence type="ECO:0000256" key="2">
    <source>
        <dbReference type="ARBA" id="ARBA00008072"/>
    </source>
</evidence>
<dbReference type="InterPro" id="IPR036291">
    <property type="entry name" value="NAD(P)-bd_dom_sf"/>
</dbReference>
<reference evidence="8" key="1">
    <citation type="journal article" date="2011" name="Environ. Microbiol.">
        <title>Time-series analyses of Monterey Bay coastal microbial picoplankton using a 'genome proxy' microarray.</title>
        <authorList>
            <person name="Rich V.I."/>
            <person name="Pham V.D."/>
            <person name="Eppley J."/>
            <person name="Shi Y."/>
            <person name="DeLong E.F."/>
        </authorList>
    </citation>
    <scope>NUCLEOTIDE SEQUENCE</scope>
</reference>
<dbReference type="InterPro" id="IPR002328">
    <property type="entry name" value="ADH_Zn_CS"/>
</dbReference>
<dbReference type="Gene3D" id="3.40.50.720">
    <property type="entry name" value="NAD(P)-binding Rossmann-like Domain"/>
    <property type="match status" value="1"/>
</dbReference>
<sequence>MQSRTVIFAEMGQPLLVENVDYDDEIAPGHAMVRNFASGVCHSQLHALHGHTNPVFPTVLGHESTGEVVAVGDGVTHITTGDKVLVGWLPRNPQPGSGKTFSTAPVRWKGEDLNGHGGIYTWSEHTLANAEFVLKVPDDTPNDVSSIIGCAVMTGSGAVTNSLNVQKGESCAVFGVGGVGLCAIAALAVRDADPIIAVDLSDEKLEFAKQFGANVLINARETDPVEEILKLTEGGADYAIDAIGAPETTGQIIESVKPSQWDGQRGGTAAIIGSGIGTQTISSRAMLQGEKTLIGTLGGSCVPERDFPEFLRWYKEGMLDLDALVTERHPITDINEAVGRLERGEVFGRSILTF</sequence>
<proteinExistence type="inferred from homology"/>
<dbReference type="AlphaFoldDB" id="E0XU94"/>
<dbReference type="SMART" id="SM00829">
    <property type="entry name" value="PKS_ER"/>
    <property type="match status" value="1"/>
</dbReference>
<evidence type="ECO:0000256" key="6">
    <source>
        <dbReference type="RuleBase" id="RU361277"/>
    </source>
</evidence>
<dbReference type="Pfam" id="PF08240">
    <property type="entry name" value="ADH_N"/>
    <property type="match status" value="1"/>
</dbReference>
<evidence type="ECO:0000256" key="4">
    <source>
        <dbReference type="ARBA" id="ARBA00022833"/>
    </source>
</evidence>
<feature type="domain" description="Enoyl reductase (ER)" evidence="7">
    <location>
        <begin position="9"/>
        <end position="352"/>
    </location>
</feature>
<accession>E0XU94</accession>
<evidence type="ECO:0000256" key="3">
    <source>
        <dbReference type="ARBA" id="ARBA00022723"/>
    </source>
</evidence>
<dbReference type="InterPro" id="IPR013154">
    <property type="entry name" value="ADH-like_N"/>
</dbReference>
<keyword evidence="4 6" id="KW-0862">Zinc</keyword>
<dbReference type="FunFam" id="3.40.50.720:FF:000003">
    <property type="entry name" value="S-(hydroxymethyl)glutathione dehydrogenase"/>
    <property type="match status" value="1"/>
</dbReference>
<evidence type="ECO:0000259" key="7">
    <source>
        <dbReference type="SMART" id="SM00829"/>
    </source>
</evidence>
<evidence type="ECO:0000256" key="1">
    <source>
        <dbReference type="ARBA" id="ARBA00001947"/>
    </source>
</evidence>
<dbReference type="Gene3D" id="3.90.180.10">
    <property type="entry name" value="Medium-chain alcohol dehydrogenases, catalytic domain"/>
    <property type="match status" value="1"/>
</dbReference>
<comment type="cofactor">
    <cofactor evidence="1 6">
        <name>Zn(2+)</name>
        <dbReference type="ChEBI" id="CHEBI:29105"/>
    </cofactor>
</comment>
<keyword evidence="5" id="KW-0560">Oxidoreductase</keyword>
<dbReference type="InterPro" id="IPR013149">
    <property type="entry name" value="ADH-like_C"/>
</dbReference>
<dbReference type="InterPro" id="IPR020843">
    <property type="entry name" value="ER"/>
</dbReference>
<evidence type="ECO:0000313" key="8">
    <source>
        <dbReference type="EMBL" id="ADI17985.1"/>
    </source>
</evidence>
<name>E0XU94_9CHLR</name>